<keyword evidence="15" id="KW-1185">Reference proteome</keyword>
<dbReference type="CDD" id="cd00082">
    <property type="entry name" value="HisKA"/>
    <property type="match status" value="1"/>
</dbReference>
<dbReference type="PRINTS" id="PR00344">
    <property type="entry name" value="BCTRLSENSOR"/>
</dbReference>
<dbReference type="SMART" id="SM00388">
    <property type="entry name" value="HisKA"/>
    <property type="match status" value="1"/>
</dbReference>
<evidence type="ECO:0000256" key="1">
    <source>
        <dbReference type="ARBA" id="ARBA00000085"/>
    </source>
</evidence>
<dbReference type="Pfam" id="PF00512">
    <property type="entry name" value="HisKA"/>
    <property type="match status" value="1"/>
</dbReference>
<dbReference type="InterPro" id="IPR050428">
    <property type="entry name" value="TCS_sensor_his_kinase"/>
</dbReference>
<evidence type="ECO:0000256" key="11">
    <source>
        <dbReference type="SAM" id="Phobius"/>
    </source>
</evidence>
<dbReference type="InterPro" id="IPR003661">
    <property type="entry name" value="HisK_dim/P_dom"/>
</dbReference>
<dbReference type="Gene3D" id="3.30.565.10">
    <property type="entry name" value="Histidine kinase-like ATPase, C-terminal domain"/>
    <property type="match status" value="1"/>
</dbReference>
<evidence type="ECO:0000256" key="6">
    <source>
        <dbReference type="ARBA" id="ARBA00022692"/>
    </source>
</evidence>
<dbReference type="SMART" id="SM00304">
    <property type="entry name" value="HAMP"/>
    <property type="match status" value="1"/>
</dbReference>
<dbReference type="InterPro" id="IPR004358">
    <property type="entry name" value="Sig_transdc_His_kin-like_C"/>
</dbReference>
<dbReference type="Gene3D" id="1.10.287.130">
    <property type="match status" value="1"/>
</dbReference>
<dbReference type="SMART" id="SM00387">
    <property type="entry name" value="HATPase_c"/>
    <property type="match status" value="1"/>
</dbReference>
<evidence type="ECO:0000256" key="3">
    <source>
        <dbReference type="ARBA" id="ARBA00012438"/>
    </source>
</evidence>
<evidence type="ECO:0000256" key="7">
    <source>
        <dbReference type="ARBA" id="ARBA00022777"/>
    </source>
</evidence>
<dbReference type="SUPFAM" id="SSF158472">
    <property type="entry name" value="HAMP domain-like"/>
    <property type="match status" value="1"/>
</dbReference>
<dbReference type="Gene3D" id="6.10.340.10">
    <property type="match status" value="1"/>
</dbReference>
<evidence type="ECO:0000256" key="5">
    <source>
        <dbReference type="ARBA" id="ARBA00022679"/>
    </source>
</evidence>
<feature type="transmembrane region" description="Helical" evidence="11">
    <location>
        <begin position="12"/>
        <end position="35"/>
    </location>
</feature>
<evidence type="ECO:0000256" key="8">
    <source>
        <dbReference type="ARBA" id="ARBA00022989"/>
    </source>
</evidence>
<gene>
    <name evidence="14" type="ORF">AB852_07930</name>
</gene>
<evidence type="ECO:0000256" key="2">
    <source>
        <dbReference type="ARBA" id="ARBA00004236"/>
    </source>
</evidence>
<dbReference type="AlphaFoldDB" id="A0A1Q4VF96"/>
<dbReference type="SUPFAM" id="SSF47384">
    <property type="entry name" value="Homodimeric domain of signal transducing histidine kinase"/>
    <property type="match status" value="1"/>
</dbReference>
<dbReference type="InterPro" id="IPR036097">
    <property type="entry name" value="HisK_dim/P_sf"/>
</dbReference>
<evidence type="ECO:0000259" key="12">
    <source>
        <dbReference type="PROSITE" id="PS50109"/>
    </source>
</evidence>
<dbReference type="InterPro" id="IPR005467">
    <property type="entry name" value="His_kinase_dom"/>
</dbReference>
<evidence type="ECO:0000256" key="9">
    <source>
        <dbReference type="ARBA" id="ARBA00023012"/>
    </source>
</evidence>
<keyword evidence="6 11" id="KW-0812">Transmembrane</keyword>
<dbReference type="CDD" id="cd00075">
    <property type="entry name" value="HATPase"/>
    <property type="match status" value="1"/>
</dbReference>
<keyword evidence="4" id="KW-0597">Phosphoprotein</keyword>
<keyword evidence="5" id="KW-0808">Transferase</keyword>
<dbReference type="STRING" id="1048205.AB852_07930"/>
<dbReference type="InterPro" id="IPR003660">
    <property type="entry name" value="HAMP_dom"/>
</dbReference>
<reference evidence="14 15" key="1">
    <citation type="submission" date="2015-06" db="EMBL/GenBank/DDBJ databases">
        <title>Cloning and characterization of the uncialamcin biosynthetic gene cluster.</title>
        <authorList>
            <person name="Yan X."/>
            <person name="Huang T."/>
            <person name="Ge H."/>
            <person name="Shen B."/>
        </authorList>
    </citation>
    <scope>NUCLEOTIDE SEQUENCE [LARGE SCALE GENOMIC DNA]</scope>
    <source>
        <strain evidence="14 15">DCA2648</strain>
    </source>
</reference>
<organism evidence="14 15">
    <name type="scientific">Streptomyces uncialis</name>
    <dbReference type="NCBI Taxonomy" id="1048205"/>
    <lineage>
        <taxon>Bacteria</taxon>
        <taxon>Bacillati</taxon>
        <taxon>Actinomycetota</taxon>
        <taxon>Actinomycetes</taxon>
        <taxon>Kitasatosporales</taxon>
        <taxon>Streptomycetaceae</taxon>
        <taxon>Streptomyces</taxon>
    </lineage>
</organism>
<evidence type="ECO:0000313" key="15">
    <source>
        <dbReference type="Proteomes" id="UP000186455"/>
    </source>
</evidence>
<dbReference type="PROSITE" id="PS50109">
    <property type="entry name" value="HIS_KIN"/>
    <property type="match status" value="1"/>
</dbReference>
<evidence type="ECO:0000259" key="13">
    <source>
        <dbReference type="PROSITE" id="PS50885"/>
    </source>
</evidence>
<dbReference type="GO" id="GO:0005886">
    <property type="term" value="C:plasma membrane"/>
    <property type="evidence" value="ECO:0007669"/>
    <property type="project" value="UniProtKB-SubCell"/>
</dbReference>
<dbReference type="GO" id="GO:0000155">
    <property type="term" value="F:phosphorelay sensor kinase activity"/>
    <property type="evidence" value="ECO:0007669"/>
    <property type="project" value="InterPro"/>
</dbReference>
<dbReference type="CDD" id="cd06225">
    <property type="entry name" value="HAMP"/>
    <property type="match status" value="1"/>
</dbReference>
<accession>A0A1Q4VF96</accession>
<evidence type="ECO:0000256" key="4">
    <source>
        <dbReference type="ARBA" id="ARBA00022553"/>
    </source>
</evidence>
<dbReference type="Proteomes" id="UP000186455">
    <property type="component" value="Unassembled WGS sequence"/>
</dbReference>
<dbReference type="SUPFAM" id="SSF55874">
    <property type="entry name" value="ATPase domain of HSP90 chaperone/DNA topoisomerase II/histidine kinase"/>
    <property type="match status" value="1"/>
</dbReference>
<evidence type="ECO:0000256" key="10">
    <source>
        <dbReference type="ARBA" id="ARBA00023136"/>
    </source>
</evidence>
<dbReference type="PANTHER" id="PTHR45436">
    <property type="entry name" value="SENSOR HISTIDINE KINASE YKOH"/>
    <property type="match status" value="1"/>
</dbReference>
<protein>
    <recommendedName>
        <fullName evidence="3">histidine kinase</fullName>
        <ecNumber evidence="3">2.7.13.3</ecNumber>
    </recommendedName>
</protein>
<keyword evidence="8 11" id="KW-1133">Transmembrane helix</keyword>
<dbReference type="EMBL" id="LFBV01000001">
    <property type="protein sequence ID" value="OKH96484.1"/>
    <property type="molecule type" value="Genomic_DNA"/>
</dbReference>
<dbReference type="Pfam" id="PF02518">
    <property type="entry name" value="HATPase_c"/>
    <property type="match status" value="1"/>
</dbReference>
<feature type="domain" description="Histidine kinase" evidence="12">
    <location>
        <begin position="259"/>
        <end position="510"/>
    </location>
</feature>
<feature type="domain" description="HAMP" evidence="13">
    <location>
        <begin position="199"/>
        <end position="251"/>
    </location>
</feature>
<name>A0A1Q4VF96_9ACTN</name>
<comment type="catalytic activity">
    <reaction evidence="1">
        <text>ATP + protein L-histidine = ADP + protein N-phospho-L-histidine.</text>
        <dbReference type="EC" id="2.7.13.3"/>
    </reaction>
</comment>
<keyword evidence="9" id="KW-0902">Two-component regulatory system</keyword>
<evidence type="ECO:0000313" key="14">
    <source>
        <dbReference type="EMBL" id="OKH96484.1"/>
    </source>
</evidence>
<proteinExistence type="predicted"/>
<sequence length="548" mass="59816">MRKHTASARSRIVGWMMLLVGAAIAAPTVAITVLWQAQMDARVDEQLLHEVDNLRAFAGKGRGESGQPYTDGAALLTDFMSNNLPNREETYFSIVDGRADRRSGVDPPIKLDENPDVVRKLAMLGSTKTQTGWLDTSEGRVRYGVVPVRVAGDTRDVRLVLIEFRDRQLAEVRWVAKMLLATGLGALVFAGMTSWLVAGRVLAPIRLVRQTAARISESDLTQRLDVRGHDDVAALAHTFNRMLDRLEQAFTAQRRFLDEVGHELRTPITVIRGHLELMDGVPAGGARGVGPSGWDGSQVPVLDSWQPWPEGIGELGEQDRAATRALVLDELDRMSRIVDDLLTLAKAERPDFLSIGETNLTDLIVDVVAKARALGNRHWRVAAVAEATVLVDGQRLTQGLIQLAANAVRHTLDGDLIEMGSTVRDERILLWVRDTGPGVGPMDKERIFNRFAQANLVGTAKKTGSGQAGTGIGLGLAIVREIAEAHGGTAWVEDAQTGGARFVLDLPAYYPWEEGQHASDPHSGGRSGNRLFRGKRLKGIWVRYLSGG</sequence>
<dbReference type="Pfam" id="PF00672">
    <property type="entry name" value="HAMP"/>
    <property type="match status" value="1"/>
</dbReference>
<dbReference type="InterPro" id="IPR036890">
    <property type="entry name" value="HATPase_C_sf"/>
</dbReference>
<dbReference type="PANTHER" id="PTHR45436:SF5">
    <property type="entry name" value="SENSOR HISTIDINE KINASE TRCS"/>
    <property type="match status" value="1"/>
</dbReference>
<dbReference type="InterPro" id="IPR003594">
    <property type="entry name" value="HATPase_dom"/>
</dbReference>
<keyword evidence="10 11" id="KW-0472">Membrane</keyword>
<keyword evidence="7 14" id="KW-0418">Kinase</keyword>
<dbReference type="PROSITE" id="PS50885">
    <property type="entry name" value="HAMP"/>
    <property type="match status" value="1"/>
</dbReference>
<comment type="subcellular location">
    <subcellularLocation>
        <location evidence="2">Cell membrane</location>
    </subcellularLocation>
</comment>
<comment type="caution">
    <text evidence="14">The sequence shown here is derived from an EMBL/GenBank/DDBJ whole genome shotgun (WGS) entry which is preliminary data.</text>
</comment>
<dbReference type="EC" id="2.7.13.3" evidence="3"/>